<name>A0ABN7PCP5_TIMPD</name>
<evidence type="ECO:0000313" key="1">
    <source>
        <dbReference type="EMBL" id="CAG2065553.1"/>
    </source>
</evidence>
<dbReference type="EMBL" id="CAJPIN010044293">
    <property type="protein sequence ID" value="CAG2065553.1"/>
    <property type="molecule type" value="Genomic_DNA"/>
</dbReference>
<gene>
    <name evidence="1" type="ORF">TPAB3V08_LOCUS12497</name>
</gene>
<evidence type="ECO:0000313" key="2">
    <source>
        <dbReference type="Proteomes" id="UP001153148"/>
    </source>
</evidence>
<accession>A0ABN7PCP5</accession>
<dbReference type="InterPro" id="IPR012292">
    <property type="entry name" value="Globin/Proto"/>
</dbReference>
<dbReference type="SUPFAM" id="SSF46458">
    <property type="entry name" value="Globin-like"/>
    <property type="match status" value="1"/>
</dbReference>
<dbReference type="Proteomes" id="UP001153148">
    <property type="component" value="Unassembled WGS sequence"/>
</dbReference>
<protein>
    <recommendedName>
        <fullName evidence="3">Hemoglobin</fullName>
    </recommendedName>
</protein>
<sequence>MTGLDTEQLNILRSMWVFIEIEIDMHSRIIFRRFFQEHPEYLRFFRALTHTPSSKVDIDSVCWVHFKAILSCLGTILQCVVNRTPIELRSHIEHVALIHSRTDLTLRDFLVGALA</sequence>
<reference evidence="1" key="1">
    <citation type="submission" date="2021-03" db="EMBL/GenBank/DDBJ databases">
        <authorList>
            <person name="Tran Van P."/>
        </authorList>
    </citation>
    <scope>NUCLEOTIDE SEQUENCE</scope>
</reference>
<comment type="caution">
    <text evidence="1">The sequence shown here is derived from an EMBL/GenBank/DDBJ whole genome shotgun (WGS) entry which is preliminary data.</text>
</comment>
<dbReference type="InterPro" id="IPR009050">
    <property type="entry name" value="Globin-like_sf"/>
</dbReference>
<evidence type="ECO:0008006" key="3">
    <source>
        <dbReference type="Google" id="ProtNLM"/>
    </source>
</evidence>
<dbReference type="Gene3D" id="1.10.490.10">
    <property type="entry name" value="Globins"/>
    <property type="match status" value="1"/>
</dbReference>
<organism evidence="1 2">
    <name type="scientific">Timema podura</name>
    <name type="common">Walking stick</name>
    <dbReference type="NCBI Taxonomy" id="61482"/>
    <lineage>
        <taxon>Eukaryota</taxon>
        <taxon>Metazoa</taxon>
        <taxon>Ecdysozoa</taxon>
        <taxon>Arthropoda</taxon>
        <taxon>Hexapoda</taxon>
        <taxon>Insecta</taxon>
        <taxon>Pterygota</taxon>
        <taxon>Neoptera</taxon>
        <taxon>Polyneoptera</taxon>
        <taxon>Phasmatodea</taxon>
        <taxon>Timematodea</taxon>
        <taxon>Timematoidea</taxon>
        <taxon>Timematidae</taxon>
        <taxon>Timema</taxon>
    </lineage>
</organism>
<proteinExistence type="predicted"/>
<keyword evidence="2" id="KW-1185">Reference proteome</keyword>